<dbReference type="AlphaFoldDB" id="A0A556MZS4"/>
<feature type="transmembrane region" description="Helical" evidence="1">
    <location>
        <begin position="238"/>
        <end position="258"/>
    </location>
</feature>
<dbReference type="PANTHER" id="PTHR23028">
    <property type="entry name" value="ACETYLTRANSFERASE"/>
    <property type="match status" value="1"/>
</dbReference>
<keyword evidence="4" id="KW-1185">Reference proteome</keyword>
<feature type="transmembrane region" description="Helical" evidence="1">
    <location>
        <begin position="205"/>
        <end position="226"/>
    </location>
</feature>
<keyword evidence="1" id="KW-0472">Membrane</keyword>
<keyword evidence="1" id="KW-0812">Transmembrane</keyword>
<feature type="transmembrane region" description="Helical" evidence="1">
    <location>
        <begin position="12"/>
        <end position="29"/>
    </location>
</feature>
<dbReference type="OrthoDB" id="290051at2"/>
<feature type="transmembrane region" description="Helical" evidence="1">
    <location>
        <begin position="179"/>
        <end position="199"/>
    </location>
</feature>
<feature type="transmembrane region" description="Helical" evidence="1">
    <location>
        <begin position="91"/>
        <end position="112"/>
    </location>
</feature>
<dbReference type="GO" id="GO:0016020">
    <property type="term" value="C:membrane"/>
    <property type="evidence" value="ECO:0007669"/>
    <property type="project" value="TreeGrafter"/>
</dbReference>
<dbReference type="InterPro" id="IPR050879">
    <property type="entry name" value="Acyltransferase_3"/>
</dbReference>
<evidence type="ECO:0000256" key="1">
    <source>
        <dbReference type="SAM" id="Phobius"/>
    </source>
</evidence>
<dbReference type="RefSeq" id="WP_144332378.1">
    <property type="nucleotide sequence ID" value="NZ_VLPL01000003.1"/>
</dbReference>
<dbReference type="GO" id="GO:0016747">
    <property type="term" value="F:acyltransferase activity, transferring groups other than amino-acyl groups"/>
    <property type="evidence" value="ECO:0007669"/>
    <property type="project" value="InterPro"/>
</dbReference>
<evidence type="ECO:0000259" key="2">
    <source>
        <dbReference type="Pfam" id="PF01757"/>
    </source>
</evidence>
<organism evidence="3 4">
    <name type="scientific">Fluviicola chungangensis</name>
    <dbReference type="NCBI Taxonomy" id="2597671"/>
    <lineage>
        <taxon>Bacteria</taxon>
        <taxon>Pseudomonadati</taxon>
        <taxon>Bacteroidota</taxon>
        <taxon>Flavobacteriia</taxon>
        <taxon>Flavobacteriales</taxon>
        <taxon>Crocinitomicaceae</taxon>
        <taxon>Fluviicola</taxon>
    </lineage>
</organism>
<feature type="transmembrane region" description="Helical" evidence="1">
    <location>
        <begin position="53"/>
        <end position="71"/>
    </location>
</feature>
<feature type="domain" description="Acyltransferase 3" evidence="2">
    <location>
        <begin position="11"/>
        <end position="355"/>
    </location>
</feature>
<proteinExistence type="predicted"/>
<protein>
    <submittedName>
        <fullName evidence="3">Acyltransferase</fullName>
    </submittedName>
</protein>
<accession>A0A556MZS4</accession>
<keyword evidence="1" id="KW-1133">Transmembrane helix</keyword>
<feature type="transmembrane region" description="Helical" evidence="1">
    <location>
        <begin position="304"/>
        <end position="324"/>
    </location>
</feature>
<dbReference type="GO" id="GO:0000271">
    <property type="term" value="P:polysaccharide biosynthetic process"/>
    <property type="evidence" value="ECO:0007669"/>
    <property type="project" value="TreeGrafter"/>
</dbReference>
<feature type="transmembrane region" description="Helical" evidence="1">
    <location>
        <begin position="344"/>
        <end position="365"/>
    </location>
</feature>
<keyword evidence="3" id="KW-0808">Transferase</keyword>
<comment type="caution">
    <text evidence="3">The sequence shown here is derived from an EMBL/GenBank/DDBJ whole genome shotgun (WGS) entry which is preliminary data.</text>
</comment>
<name>A0A556MZS4_9FLAO</name>
<dbReference type="PANTHER" id="PTHR23028:SF53">
    <property type="entry name" value="ACYL_TRANSF_3 DOMAIN-CONTAINING PROTEIN"/>
    <property type="match status" value="1"/>
</dbReference>
<evidence type="ECO:0000313" key="3">
    <source>
        <dbReference type="EMBL" id="TSJ45421.1"/>
    </source>
</evidence>
<feature type="transmembrane region" description="Helical" evidence="1">
    <location>
        <begin position="264"/>
        <end position="292"/>
    </location>
</feature>
<dbReference type="EMBL" id="VLPL01000003">
    <property type="protein sequence ID" value="TSJ45421.1"/>
    <property type="molecule type" value="Genomic_DNA"/>
</dbReference>
<dbReference type="InterPro" id="IPR002656">
    <property type="entry name" value="Acyl_transf_3_dom"/>
</dbReference>
<feature type="transmembrane region" description="Helical" evidence="1">
    <location>
        <begin position="128"/>
        <end position="144"/>
    </location>
</feature>
<sequence>MTDYKSIVHFKGLNTLRFIAAFLVVIHHAESLRKDHGLKNHFKGFGLFENGQHAVSFFFVLSGFLITYLLLKERKTKNDISVKQFYIKRIFRIWPLYFLMVIIGAIIQPYFIDWFHIDYKMPYTIGETWYYFVFFVPGMVNYFFGSNLLEPLWSIGVEEVFYLIWAPLFKWLKKHVLKLLLGVIAFKLILIAINTHWSLPGILGYLIRIHQFEAMAIGGLGAYLVFNYGKQINASWIYSIPMQILLYSLIVIFIVFGANIHTDIWYFFFDYPLVSAIVPNALFLYLIIGVSVVDKNLFTLENRVFSYLGEISYGIYMFHLLILSQIVELLKGMVACSGMFLETLFYYGVSIPLIIGVCALSKRTLEAFFEKKKQKILLKMNRKE</sequence>
<evidence type="ECO:0000313" key="4">
    <source>
        <dbReference type="Proteomes" id="UP000316008"/>
    </source>
</evidence>
<dbReference type="Pfam" id="PF01757">
    <property type="entry name" value="Acyl_transf_3"/>
    <property type="match status" value="1"/>
</dbReference>
<keyword evidence="3" id="KW-0012">Acyltransferase</keyword>
<gene>
    <name evidence="3" type="ORF">FO442_06615</name>
</gene>
<dbReference type="Proteomes" id="UP000316008">
    <property type="component" value="Unassembled WGS sequence"/>
</dbReference>
<reference evidence="3 4" key="1">
    <citation type="submission" date="2019-07" db="EMBL/GenBank/DDBJ databases">
        <authorList>
            <person name="Huq M.A."/>
        </authorList>
    </citation>
    <scope>NUCLEOTIDE SEQUENCE [LARGE SCALE GENOMIC DNA]</scope>
    <source>
        <strain evidence="3 4">MAH-3</strain>
    </source>
</reference>